<dbReference type="SUPFAM" id="SSF56349">
    <property type="entry name" value="DNA breaking-rejoining enzymes"/>
    <property type="match status" value="1"/>
</dbReference>
<keyword evidence="4" id="KW-1185">Reference proteome</keyword>
<dbReference type="Proteomes" id="UP000007177">
    <property type="component" value="Chromosome"/>
</dbReference>
<dbReference type="InterPro" id="IPR013762">
    <property type="entry name" value="Integrase-like_cat_sf"/>
</dbReference>
<dbReference type="EMBL" id="CP002987">
    <property type="protein sequence ID" value="AFA48212.1"/>
    <property type="molecule type" value="Genomic_DNA"/>
</dbReference>
<dbReference type="RefSeq" id="WP_014355815.1">
    <property type="nucleotide sequence ID" value="NC_016894.1"/>
</dbReference>
<proteinExistence type="predicted"/>
<reference evidence="3 4" key="2">
    <citation type="journal article" date="2012" name="PLoS ONE">
        <title>An ancient pathway combining carbon dioxide fixation with the generation and utilization of a sodium ion gradient for ATP synthesis.</title>
        <authorList>
            <person name="Poehlein A."/>
            <person name="Schmidt S."/>
            <person name="Kaster A.K."/>
            <person name="Goenrich M."/>
            <person name="Vollmers J."/>
            <person name="Thurmer A."/>
            <person name="Bertsch J."/>
            <person name="Schuchmann K."/>
            <person name="Voigt B."/>
            <person name="Hecker M."/>
            <person name="Daniel R."/>
            <person name="Thauer R.K."/>
            <person name="Gottschalk G."/>
            <person name="Muller V."/>
        </authorList>
    </citation>
    <scope>NUCLEOTIDE SEQUENCE [LARGE SCALE GENOMIC DNA]</scope>
    <source>
        <strain evidence="4">ATCC 29683 / DSM 1030 / JCM 2381 / KCTC 1655 / WB1</strain>
    </source>
</reference>
<dbReference type="GO" id="GO:0006310">
    <property type="term" value="P:DNA recombination"/>
    <property type="evidence" value="ECO:0007669"/>
    <property type="project" value="UniProtKB-KW"/>
</dbReference>
<evidence type="ECO:0000259" key="2">
    <source>
        <dbReference type="PROSITE" id="PS51898"/>
    </source>
</evidence>
<keyword evidence="1" id="KW-0233">DNA recombination</keyword>
<evidence type="ECO:0000256" key="1">
    <source>
        <dbReference type="ARBA" id="ARBA00023172"/>
    </source>
</evidence>
<dbReference type="Gene3D" id="1.10.443.10">
    <property type="entry name" value="Intergrase catalytic core"/>
    <property type="match status" value="1"/>
</dbReference>
<evidence type="ECO:0000313" key="3">
    <source>
        <dbReference type="EMBL" id="AFA48212.1"/>
    </source>
</evidence>
<dbReference type="STRING" id="931626.Awo_c14290"/>
<protein>
    <submittedName>
        <fullName evidence="3">DNA integration/recombination/inversion protein</fullName>
    </submittedName>
</protein>
<sequence length="129" mass="14664">MAINNTAVQIIKAQKKRQAEYKLLTGNAFYNEHCFVFTEDNGDPCGKKAVYSNLKRIVNGTDFEKLRVHDLRHTYAVLSIQAGIDIKTVQESLGHHSAAFTLDQYAFVTDGMRRSGAEKFEKYVNLYVK</sequence>
<gene>
    <name evidence="3" type="ordered locus">Awo_c14290</name>
</gene>
<dbReference type="OrthoDB" id="9803188at2"/>
<dbReference type="Pfam" id="PF00589">
    <property type="entry name" value="Phage_integrase"/>
    <property type="match status" value="1"/>
</dbReference>
<dbReference type="GO" id="GO:0003677">
    <property type="term" value="F:DNA binding"/>
    <property type="evidence" value="ECO:0007669"/>
    <property type="project" value="InterPro"/>
</dbReference>
<reference evidence="4" key="1">
    <citation type="submission" date="2011-07" db="EMBL/GenBank/DDBJ databases">
        <title>Complete genome sequence of Acetobacterium woodii.</title>
        <authorList>
            <person name="Poehlein A."/>
            <person name="Schmidt S."/>
            <person name="Kaster A.-K."/>
            <person name="Goenrich M."/>
            <person name="Vollmers J."/>
            <person name="Thuermer A."/>
            <person name="Gottschalk G."/>
            <person name="Thauer R.K."/>
            <person name="Daniel R."/>
            <person name="Mueller V."/>
        </authorList>
    </citation>
    <scope>NUCLEOTIDE SEQUENCE [LARGE SCALE GENOMIC DNA]</scope>
    <source>
        <strain evidence="4">ATCC 29683 / DSM 1030 / JCM 2381 / KCTC 1655 / WB1</strain>
    </source>
</reference>
<dbReference type="AlphaFoldDB" id="H6LFB2"/>
<organism evidence="3 4">
    <name type="scientific">Acetobacterium woodii (strain ATCC 29683 / DSM 1030 / JCM 2381 / KCTC 1655 / WB1)</name>
    <dbReference type="NCBI Taxonomy" id="931626"/>
    <lineage>
        <taxon>Bacteria</taxon>
        <taxon>Bacillati</taxon>
        <taxon>Bacillota</taxon>
        <taxon>Clostridia</taxon>
        <taxon>Eubacteriales</taxon>
        <taxon>Eubacteriaceae</taxon>
        <taxon>Acetobacterium</taxon>
    </lineage>
</organism>
<dbReference type="PROSITE" id="PS51898">
    <property type="entry name" value="TYR_RECOMBINASE"/>
    <property type="match status" value="1"/>
</dbReference>
<feature type="domain" description="Tyr recombinase" evidence="2">
    <location>
        <begin position="1"/>
        <end position="118"/>
    </location>
</feature>
<dbReference type="GO" id="GO:0015074">
    <property type="term" value="P:DNA integration"/>
    <property type="evidence" value="ECO:0007669"/>
    <property type="project" value="InterPro"/>
</dbReference>
<evidence type="ECO:0000313" key="4">
    <source>
        <dbReference type="Proteomes" id="UP000007177"/>
    </source>
</evidence>
<dbReference type="InterPro" id="IPR011010">
    <property type="entry name" value="DNA_brk_join_enz"/>
</dbReference>
<dbReference type="eggNOG" id="COG0582">
    <property type="taxonomic scope" value="Bacteria"/>
</dbReference>
<dbReference type="HOGENOM" id="CLU_027562_41_3_9"/>
<dbReference type="InterPro" id="IPR002104">
    <property type="entry name" value="Integrase_catalytic"/>
</dbReference>
<accession>H6LFB2</accession>
<name>H6LFB2_ACEWD</name>
<dbReference type="KEGG" id="awo:Awo_c14290"/>